<dbReference type="PANTHER" id="PTHR43429">
    <property type="entry name" value="PYRIDINE NUCLEOTIDE-DISULFIDE OXIDOREDUCTASE DOMAIN-CONTAINING"/>
    <property type="match status" value="1"/>
</dbReference>
<dbReference type="SUPFAM" id="SSF51905">
    <property type="entry name" value="FAD/NAD(P)-binding domain"/>
    <property type="match status" value="2"/>
</dbReference>
<gene>
    <name evidence="9 11" type="ORF">C26D10.3</name>
    <name evidence="9" type="ORF">CELE_C26D10.3</name>
</gene>
<reference evidence="9 10" key="1">
    <citation type="journal article" date="1998" name="Science">
        <title>Genome sequence of the nematode C. elegans: a platform for investigating biology.</title>
        <authorList>
            <consortium name="The C. elegans sequencing consortium"/>
            <person name="Sulson J.E."/>
            <person name="Waterston R."/>
        </authorList>
    </citation>
    <scope>NUCLEOTIDE SEQUENCE [LARGE SCALE GENOMIC DNA]</scope>
    <source>
        <strain evidence="9 10">Bristol N2</strain>
    </source>
</reference>
<dbReference type="STRING" id="6239.C26D10.3.1"/>
<feature type="domain" description="NADH-rubredoxin oxidoreductase C-terminal" evidence="8">
    <location>
        <begin position="388"/>
        <end position="453"/>
    </location>
</feature>
<dbReference type="UCSC" id="C26D10.3">
    <property type="organism name" value="c. elegans"/>
</dbReference>
<dbReference type="PROSITE" id="PS51257">
    <property type="entry name" value="PROKAR_LIPOPROTEIN"/>
    <property type="match status" value="1"/>
</dbReference>
<dbReference type="GeneID" id="182937"/>
<dbReference type="RefSeq" id="NP_495754.3">
    <property type="nucleotide sequence ID" value="NM_063353.5"/>
</dbReference>
<evidence type="ECO:0000313" key="10">
    <source>
        <dbReference type="Proteomes" id="UP000001940"/>
    </source>
</evidence>
<dbReference type="WormBase" id="C26D10.3">
    <property type="protein sequence ID" value="CE44316"/>
    <property type="gene ID" value="WBGene00007744"/>
</dbReference>
<dbReference type="PANTHER" id="PTHR43429:SF2">
    <property type="entry name" value="PYRIDINE NUCLEOTIDE-DISULFIDE OXIDOREDUCTASE DOMAIN-CONTAINING PROTEIN 1"/>
    <property type="match status" value="1"/>
</dbReference>
<dbReference type="Gene3D" id="3.30.390.30">
    <property type="match status" value="1"/>
</dbReference>
<dbReference type="PhylomeDB" id="Q18213"/>
<comment type="cofactor">
    <cofactor evidence="1">
        <name>FAD</name>
        <dbReference type="ChEBI" id="CHEBI:57692"/>
    </cofactor>
</comment>
<dbReference type="Pfam" id="PF07992">
    <property type="entry name" value="Pyr_redox_2"/>
    <property type="match status" value="2"/>
</dbReference>
<dbReference type="Bgee" id="WBGene00007744">
    <property type="expression patterns" value="Expressed in embryo and 3 other cell types or tissues"/>
</dbReference>
<dbReference type="InterPro" id="IPR041575">
    <property type="entry name" value="Rubredoxin_C"/>
</dbReference>
<dbReference type="OMA" id="MCENLIL"/>
<evidence type="ECO:0000256" key="4">
    <source>
        <dbReference type="ARBA" id="ARBA00022630"/>
    </source>
</evidence>
<name>Q18213_CAEEL</name>
<dbReference type="GO" id="GO:0016491">
    <property type="term" value="F:oxidoreductase activity"/>
    <property type="evidence" value="ECO:0007669"/>
    <property type="project" value="UniProtKB-KW"/>
</dbReference>
<keyword evidence="6" id="KW-0560">Oxidoreductase</keyword>
<dbReference type="InterPro" id="IPR036188">
    <property type="entry name" value="FAD/NAD-bd_sf"/>
</dbReference>
<evidence type="ECO:0000313" key="9">
    <source>
        <dbReference type="EMBL" id="CAA91121.3"/>
    </source>
</evidence>
<dbReference type="FunCoup" id="Q18213">
    <property type="interactions" value="1963"/>
</dbReference>
<dbReference type="EMBL" id="BX284602">
    <property type="protein sequence ID" value="CAA91121.3"/>
    <property type="molecule type" value="Genomic_DNA"/>
</dbReference>
<dbReference type="InterPro" id="IPR023753">
    <property type="entry name" value="FAD/NAD-binding_dom"/>
</dbReference>
<dbReference type="eggNOG" id="KOG2755">
    <property type="taxonomic scope" value="Eukaryota"/>
</dbReference>
<dbReference type="KEGG" id="cel:CELE_C26D10.3"/>
<protein>
    <recommendedName>
        <fullName evidence="3">Pyridine nucleotide-disulfide oxidoreductase domain-containing protein 1</fullName>
    </recommendedName>
</protein>
<proteinExistence type="inferred from homology"/>
<evidence type="ECO:0000256" key="6">
    <source>
        <dbReference type="ARBA" id="ARBA00023002"/>
    </source>
</evidence>
<dbReference type="AGR" id="WB:WBGene00007744"/>
<dbReference type="Pfam" id="PF18267">
    <property type="entry name" value="Rubredoxin_C"/>
    <property type="match status" value="1"/>
</dbReference>
<organism evidence="9 10">
    <name type="scientific">Caenorhabditis elegans</name>
    <dbReference type="NCBI Taxonomy" id="6239"/>
    <lineage>
        <taxon>Eukaryota</taxon>
        <taxon>Metazoa</taxon>
        <taxon>Ecdysozoa</taxon>
        <taxon>Nematoda</taxon>
        <taxon>Chromadorea</taxon>
        <taxon>Rhabditida</taxon>
        <taxon>Rhabditina</taxon>
        <taxon>Rhabditomorpha</taxon>
        <taxon>Rhabditoidea</taxon>
        <taxon>Rhabditidae</taxon>
        <taxon>Peloderinae</taxon>
        <taxon>Caenorhabditis</taxon>
    </lineage>
</organism>
<dbReference type="Gene3D" id="3.50.50.60">
    <property type="entry name" value="FAD/NAD(P)-binding domain"/>
    <property type="match status" value="1"/>
</dbReference>
<dbReference type="Gene3D" id="3.50.50.100">
    <property type="match status" value="1"/>
</dbReference>
<evidence type="ECO:0000256" key="5">
    <source>
        <dbReference type="ARBA" id="ARBA00022827"/>
    </source>
</evidence>
<feature type="domain" description="FAD/NAD(P)-binding" evidence="7">
    <location>
        <begin position="1"/>
        <end position="195"/>
    </location>
</feature>
<evidence type="ECO:0000259" key="8">
    <source>
        <dbReference type="Pfam" id="PF18267"/>
    </source>
</evidence>
<dbReference type="InterPro" id="IPR050260">
    <property type="entry name" value="FAD-bd_OxRdtase"/>
</dbReference>
<dbReference type="InParanoid" id="Q18213"/>
<evidence type="ECO:0000313" key="11">
    <source>
        <dbReference type="WormBase" id="C26D10.3"/>
    </source>
</evidence>
<dbReference type="SMR" id="Q18213"/>
<dbReference type="InterPro" id="IPR016156">
    <property type="entry name" value="FAD/NAD-linked_Rdtase_dimer_sf"/>
</dbReference>
<sequence>MKYIIVGGGIAGVSCASQMLQLERSANLEVIIISASSFVKSVENYQKIGQYGEKFDVKETNCHELFPDSRIRFLNDTVVTWDSSKNEIHLQNNEKLKYDKLCIATGSRPKFQKELGIDRRIVFLRDTQSAIQLKTKLKNAKNILIVGNGGIATELIFELKTFDVTWLIKDPWICASFFPEDIEQFIEKRLLKGRIDGNKHDGQQKHLQHVAASESVSENMNNPSGPALGPDWCSQIDFQKISEKSENRSVTILRNCVITSTDTSQNLSVHYMDKEKMADNQLNPDIFIWAGGVTANSEVWAMNKMLQITENSGIKVNDACETSLPNVFACGDVCALTTTEPSTLWQQRQLWTQARQQGEVCGRAMVAGVEEARMQNMYFELFSHCTTFFGLKVVFLGDYKPERQVEGEWKIVLRDADNDQLVRCVVVKNKIVGALLIGETDMEETLENLILNKTDLEGISETFLEPGVDLDDYFD</sequence>
<accession>Q18213</accession>
<evidence type="ECO:0000256" key="3">
    <source>
        <dbReference type="ARBA" id="ARBA00018240"/>
    </source>
</evidence>
<dbReference type="HOGENOM" id="CLU_026335_0_0_1"/>
<evidence type="ECO:0000256" key="1">
    <source>
        <dbReference type="ARBA" id="ARBA00001974"/>
    </source>
</evidence>
<dbReference type="Proteomes" id="UP000001940">
    <property type="component" value="Chromosome II"/>
</dbReference>
<evidence type="ECO:0000259" key="7">
    <source>
        <dbReference type="Pfam" id="PF07992"/>
    </source>
</evidence>
<dbReference type="AlphaFoldDB" id="Q18213"/>
<comment type="similarity">
    <text evidence="2">Belongs to the class-I pyridine nucleotide-disulfide oxidoreductase family. PYROXD1 subfamily.</text>
</comment>
<dbReference type="PaxDb" id="6239-C26D10.3"/>
<keyword evidence="4" id="KW-0285">Flavoprotein</keyword>
<keyword evidence="10" id="KW-1185">Reference proteome</keyword>
<feature type="domain" description="FAD/NAD(P)-binding" evidence="7">
    <location>
        <begin position="241"/>
        <end position="358"/>
    </location>
</feature>
<dbReference type="CTD" id="182937"/>
<dbReference type="OrthoDB" id="202203at2759"/>
<keyword evidence="5" id="KW-0274">FAD</keyword>
<evidence type="ECO:0000256" key="2">
    <source>
        <dbReference type="ARBA" id="ARBA00008147"/>
    </source>
</evidence>
<dbReference type="PRINTS" id="PR00368">
    <property type="entry name" value="FADPNR"/>
</dbReference>